<dbReference type="PATRIC" id="fig|1121307.3.peg.53"/>
<sequence length="332" mass="36960">MSNNIYDILNDNNIDLEELSTEGFNDIEKKQIKNKFKKSIRKNKKKNNTIAIAIVGVITIVSLGSNFRTSIAATLKLVSVDISSFLGINKDLDTYKTIVGKIKGSDGVSIQLNEVILNGNELLVSTTTRYNKYNYNPKDIHAFGDVFINGESVSGVSSGSGKFQDSAMQEVMTYSLKNNQLKGDVDIKMVYSSILLDGEIVKINPCIFEFTTNGDELDTRTVELPINHSFKLENDGIVTLNKYVGNAVSKKIYLSIKNINKSKINDHIELKGYDVFGNKIEFMPVFMGEEEGMLELSTGLGKEINDKVTEITLTPYANGYKQLGEKFTIKIK</sequence>
<keyword evidence="4" id="KW-1185">Reference proteome</keyword>
<dbReference type="Gene3D" id="2.60.40.1630">
    <property type="entry name" value="bacillus anthracis domain"/>
    <property type="match status" value="1"/>
</dbReference>
<comment type="caution">
    <text evidence="3">The sequence shown here is derived from an EMBL/GenBank/DDBJ whole genome shotgun (WGS) entry which is preliminary data.</text>
</comment>
<accession>A0A0J8D910</accession>
<keyword evidence="1" id="KW-0472">Membrane</keyword>
<evidence type="ECO:0000256" key="1">
    <source>
        <dbReference type="SAM" id="Phobius"/>
    </source>
</evidence>
<dbReference type="RefSeq" id="WP_048569920.1">
    <property type="nucleotide sequence ID" value="NZ_LFVU01000007.1"/>
</dbReference>
<dbReference type="STRING" id="1121307.CLCY_10c00500"/>
<protein>
    <recommendedName>
        <fullName evidence="2">DUF4179 domain-containing protein</fullName>
    </recommendedName>
</protein>
<dbReference type="OrthoDB" id="1695052at2"/>
<reference evidence="3 4" key="1">
    <citation type="submission" date="2015-06" db="EMBL/GenBank/DDBJ databases">
        <title>Draft genome sequence of the purine-degrading Clostridium cylindrosporum HC-1 (DSM 605).</title>
        <authorList>
            <person name="Poehlein A."/>
            <person name="Schiel-Bengelsdorf B."/>
            <person name="Bengelsdorf F."/>
            <person name="Daniel R."/>
            <person name="Duerre P."/>
        </authorList>
    </citation>
    <scope>NUCLEOTIDE SEQUENCE [LARGE SCALE GENOMIC DNA]</scope>
    <source>
        <strain evidence="3 4">DSM 605</strain>
    </source>
</reference>
<organism evidence="3 4">
    <name type="scientific">Clostridium cylindrosporum DSM 605</name>
    <dbReference type="NCBI Taxonomy" id="1121307"/>
    <lineage>
        <taxon>Bacteria</taxon>
        <taxon>Bacillati</taxon>
        <taxon>Bacillota</taxon>
        <taxon>Clostridia</taxon>
        <taxon>Eubacteriales</taxon>
        <taxon>Clostridiaceae</taxon>
        <taxon>Clostridium</taxon>
    </lineage>
</organism>
<feature type="domain" description="DUF4179" evidence="2">
    <location>
        <begin position="42"/>
        <end position="127"/>
    </location>
</feature>
<dbReference type="EMBL" id="LFVU01000007">
    <property type="protein sequence ID" value="KMT22505.1"/>
    <property type="molecule type" value="Genomic_DNA"/>
</dbReference>
<evidence type="ECO:0000259" key="2">
    <source>
        <dbReference type="Pfam" id="PF13786"/>
    </source>
</evidence>
<gene>
    <name evidence="3" type="ORF">CLCY_10c00500</name>
</gene>
<dbReference type="Proteomes" id="UP000036756">
    <property type="component" value="Unassembled WGS sequence"/>
</dbReference>
<dbReference type="Pfam" id="PF13786">
    <property type="entry name" value="DUF4179"/>
    <property type="match status" value="1"/>
</dbReference>
<proteinExistence type="predicted"/>
<feature type="transmembrane region" description="Helical" evidence="1">
    <location>
        <begin position="47"/>
        <end position="67"/>
    </location>
</feature>
<keyword evidence="1" id="KW-1133">Transmembrane helix</keyword>
<evidence type="ECO:0000313" key="4">
    <source>
        <dbReference type="Proteomes" id="UP000036756"/>
    </source>
</evidence>
<dbReference type="InterPro" id="IPR025436">
    <property type="entry name" value="DUF4179"/>
</dbReference>
<name>A0A0J8D910_CLOCY</name>
<dbReference type="AlphaFoldDB" id="A0A0J8D910"/>
<keyword evidence="1" id="KW-0812">Transmembrane</keyword>
<evidence type="ECO:0000313" key="3">
    <source>
        <dbReference type="EMBL" id="KMT22505.1"/>
    </source>
</evidence>